<dbReference type="OrthoDB" id="959050at2"/>
<evidence type="ECO:0000313" key="2">
    <source>
        <dbReference type="Proteomes" id="UP000290204"/>
    </source>
</evidence>
<organism evidence="1 2">
    <name type="scientific">Lacibacter luteus</name>
    <dbReference type="NCBI Taxonomy" id="2508719"/>
    <lineage>
        <taxon>Bacteria</taxon>
        <taxon>Pseudomonadati</taxon>
        <taxon>Bacteroidota</taxon>
        <taxon>Chitinophagia</taxon>
        <taxon>Chitinophagales</taxon>
        <taxon>Chitinophagaceae</taxon>
        <taxon>Lacibacter</taxon>
    </lineage>
</organism>
<dbReference type="AlphaFoldDB" id="A0A4Q1CGE3"/>
<sequence length="134" mass="15731">MHIQLHDRITLKEIKTVFSSYYPYLKLEFYSVPHKIFEASCEKDILPDDVQLQTIKAGHTDGIIDIMPTEKVADLEREFQVRFGLPAQVLRIEHGEWMQTTGMDSFTLKDVNEFSRLDSDEFVIQEDEEDVYNE</sequence>
<dbReference type="Proteomes" id="UP000290204">
    <property type="component" value="Unassembled WGS sequence"/>
</dbReference>
<comment type="caution">
    <text evidence="1">The sequence shown here is derived from an EMBL/GenBank/DDBJ whole genome shotgun (WGS) entry which is preliminary data.</text>
</comment>
<reference evidence="1 2" key="1">
    <citation type="submission" date="2019-01" db="EMBL/GenBank/DDBJ databases">
        <title>Lacibacter sp. strain TTM-7.</title>
        <authorList>
            <person name="Chen W.-M."/>
        </authorList>
    </citation>
    <scope>NUCLEOTIDE SEQUENCE [LARGE SCALE GENOMIC DNA]</scope>
    <source>
        <strain evidence="1 2">TTM-7</strain>
    </source>
</reference>
<dbReference type="RefSeq" id="WP_129131891.1">
    <property type="nucleotide sequence ID" value="NZ_SDHW01000005.1"/>
</dbReference>
<keyword evidence="2" id="KW-1185">Reference proteome</keyword>
<accession>A0A4Q1CGE3</accession>
<proteinExistence type="predicted"/>
<protein>
    <submittedName>
        <fullName evidence="1">Uncharacterized protein</fullName>
    </submittedName>
</protein>
<dbReference type="EMBL" id="SDHW01000005">
    <property type="protein sequence ID" value="RXK58835.1"/>
    <property type="molecule type" value="Genomic_DNA"/>
</dbReference>
<gene>
    <name evidence="1" type="ORF">ESA94_15715</name>
</gene>
<evidence type="ECO:0000313" key="1">
    <source>
        <dbReference type="EMBL" id="RXK58835.1"/>
    </source>
</evidence>
<name>A0A4Q1CGE3_9BACT</name>